<reference evidence="9 10" key="1">
    <citation type="journal article" date="2021" name="Nat. Plants">
        <title>The Taxus genome provides insights into paclitaxel biosynthesis.</title>
        <authorList>
            <person name="Xiong X."/>
            <person name="Gou J."/>
            <person name="Liao Q."/>
            <person name="Li Y."/>
            <person name="Zhou Q."/>
            <person name="Bi G."/>
            <person name="Li C."/>
            <person name="Du R."/>
            <person name="Wang X."/>
            <person name="Sun T."/>
            <person name="Guo L."/>
            <person name="Liang H."/>
            <person name="Lu P."/>
            <person name="Wu Y."/>
            <person name="Zhang Z."/>
            <person name="Ro D.K."/>
            <person name="Shang Y."/>
            <person name="Huang S."/>
            <person name="Yan J."/>
        </authorList>
    </citation>
    <scope>NUCLEOTIDE SEQUENCE [LARGE SCALE GENOMIC DNA]</scope>
    <source>
        <strain evidence="9">Ta-2019</strain>
    </source>
</reference>
<evidence type="ECO:0000256" key="3">
    <source>
        <dbReference type="ARBA" id="ARBA00005995"/>
    </source>
</evidence>
<keyword evidence="6" id="KW-0274">FAD</keyword>
<evidence type="ECO:0000313" key="9">
    <source>
        <dbReference type="EMBL" id="KAH9308337.1"/>
    </source>
</evidence>
<evidence type="ECO:0000256" key="4">
    <source>
        <dbReference type="ARBA" id="ARBA00022490"/>
    </source>
</evidence>
<gene>
    <name evidence="9" type="ORF">KI387_036248</name>
</gene>
<keyword evidence="4" id="KW-0963">Cytoplasm</keyword>
<dbReference type="PANTHER" id="PTHR10742">
    <property type="entry name" value="FLAVIN MONOAMINE OXIDASE"/>
    <property type="match status" value="1"/>
</dbReference>
<dbReference type="EMBL" id="JAHRHJ020000007">
    <property type="protein sequence ID" value="KAH9308337.1"/>
    <property type="molecule type" value="Genomic_DNA"/>
</dbReference>
<keyword evidence="10" id="KW-1185">Reference proteome</keyword>
<comment type="similarity">
    <text evidence="3">Belongs to the flavin monoamine oxidase family.</text>
</comment>
<dbReference type="GO" id="GO:0046592">
    <property type="term" value="F:polyamine oxidase activity"/>
    <property type="evidence" value="ECO:0007669"/>
    <property type="project" value="TreeGrafter"/>
</dbReference>
<comment type="subcellular location">
    <subcellularLocation>
        <location evidence="2">Cytoplasm</location>
    </subcellularLocation>
</comment>
<evidence type="ECO:0000259" key="8">
    <source>
        <dbReference type="Pfam" id="PF01593"/>
    </source>
</evidence>
<name>A0AA38FQF2_TAXCH</name>
<evidence type="ECO:0000256" key="6">
    <source>
        <dbReference type="ARBA" id="ARBA00022827"/>
    </source>
</evidence>
<feature type="domain" description="Amine oxidase" evidence="8">
    <location>
        <begin position="108"/>
        <end position="306"/>
    </location>
</feature>
<keyword evidence="7" id="KW-0560">Oxidoreductase</keyword>
<dbReference type="Proteomes" id="UP000824469">
    <property type="component" value="Unassembled WGS sequence"/>
</dbReference>
<keyword evidence="5" id="KW-0285">Flavoprotein</keyword>
<protein>
    <recommendedName>
        <fullName evidence="8">Amine oxidase domain-containing protein</fullName>
    </recommendedName>
</protein>
<dbReference type="PANTHER" id="PTHR10742:SF405">
    <property type="entry name" value="PEROXISOMAL N(1)-ACETYL-SPERMINE_SPERMIDINE OXIDASE"/>
    <property type="match status" value="1"/>
</dbReference>
<dbReference type="InterPro" id="IPR050281">
    <property type="entry name" value="Flavin_monoamine_oxidase"/>
</dbReference>
<organism evidence="9 10">
    <name type="scientific">Taxus chinensis</name>
    <name type="common">Chinese yew</name>
    <name type="synonym">Taxus wallichiana var. chinensis</name>
    <dbReference type="NCBI Taxonomy" id="29808"/>
    <lineage>
        <taxon>Eukaryota</taxon>
        <taxon>Viridiplantae</taxon>
        <taxon>Streptophyta</taxon>
        <taxon>Embryophyta</taxon>
        <taxon>Tracheophyta</taxon>
        <taxon>Spermatophyta</taxon>
        <taxon>Pinopsida</taxon>
        <taxon>Pinidae</taxon>
        <taxon>Conifers II</taxon>
        <taxon>Cupressales</taxon>
        <taxon>Taxaceae</taxon>
        <taxon>Taxus</taxon>
    </lineage>
</organism>
<dbReference type="AlphaFoldDB" id="A0AA38FQF2"/>
<comment type="cofactor">
    <cofactor evidence="1">
        <name>FAD</name>
        <dbReference type="ChEBI" id="CHEBI:57692"/>
    </cofactor>
</comment>
<dbReference type="InterPro" id="IPR002937">
    <property type="entry name" value="Amino_oxidase"/>
</dbReference>
<dbReference type="GO" id="GO:0005737">
    <property type="term" value="C:cytoplasm"/>
    <property type="evidence" value="ECO:0007669"/>
    <property type="project" value="UniProtKB-SubCell"/>
</dbReference>
<feature type="non-terminal residue" evidence="9">
    <location>
        <position position="1"/>
    </location>
</feature>
<evidence type="ECO:0000256" key="7">
    <source>
        <dbReference type="ARBA" id="ARBA00023002"/>
    </source>
</evidence>
<dbReference type="SUPFAM" id="SSF51905">
    <property type="entry name" value="FAD/NAD(P)-binding domain"/>
    <property type="match status" value="1"/>
</dbReference>
<evidence type="ECO:0000313" key="10">
    <source>
        <dbReference type="Proteomes" id="UP000824469"/>
    </source>
</evidence>
<comment type="caution">
    <text evidence="9">The sequence shown here is derived from an EMBL/GenBank/DDBJ whole genome shotgun (WGS) entry which is preliminary data.</text>
</comment>
<dbReference type="Gene3D" id="3.50.50.60">
    <property type="entry name" value="FAD/NAD(P)-binding domain"/>
    <property type="match status" value="1"/>
</dbReference>
<dbReference type="Gene3D" id="3.90.660.10">
    <property type="match status" value="1"/>
</dbReference>
<accession>A0AA38FQF2</accession>
<dbReference type="InterPro" id="IPR036188">
    <property type="entry name" value="FAD/NAD-bd_sf"/>
</dbReference>
<proteinExistence type="inferred from homology"/>
<evidence type="ECO:0000256" key="5">
    <source>
        <dbReference type="ARBA" id="ARBA00022630"/>
    </source>
</evidence>
<dbReference type="SUPFAM" id="SSF54373">
    <property type="entry name" value="FAD-linked reductases, C-terminal domain"/>
    <property type="match status" value="1"/>
</dbReference>
<evidence type="ECO:0000256" key="1">
    <source>
        <dbReference type="ARBA" id="ARBA00001974"/>
    </source>
</evidence>
<dbReference type="Pfam" id="PF01593">
    <property type="entry name" value="Amino_oxidase"/>
    <property type="match status" value="1"/>
</dbReference>
<evidence type="ECO:0000256" key="2">
    <source>
        <dbReference type="ARBA" id="ARBA00004496"/>
    </source>
</evidence>
<sequence>WDAWLGSLQSPGLKILKWCDSILLLSRQAIVLREGYAMLNSMEKMWNQVLHGFMALKEALSMPLRIKLALWIEGEESHRSLWMDILMIFLSSPKGNLERSITATDDLDNVDLEANMEYREFPGMYMPIPKGFSSVVNELVNRLPVGSIMYNARVESIEWSCEGRSRAVLLKGPDIVVDHVILTVSLGVLKSCIKGCKKNDVDSGKDVAEGLGFGGFQPLLPSWKVDAIRRLGFGVVDKVHMQFSSAVSDVTCIIFLFGKQQNGDGHLGGIPWWMRKTYSLLPTHNNSRIFASWLVGKEAIQMESLSD</sequence>